<feature type="domain" description="Ras-GEF" evidence="4">
    <location>
        <begin position="1"/>
        <end position="244"/>
    </location>
</feature>
<dbReference type="RefSeq" id="XP_044937730.1">
    <property type="nucleotide sequence ID" value="XM_045081795.1"/>
</dbReference>
<dbReference type="InterPro" id="IPR001895">
    <property type="entry name" value="RASGEF_cat_dom"/>
</dbReference>
<dbReference type="Gene3D" id="1.10.840.10">
    <property type="entry name" value="Ras guanine-nucleotide exchange factors catalytic domain"/>
    <property type="match status" value="1"/>
</dbReference>
<evidence type="ECO:0000259" key="4">
    <source>
        <dbReference type="PROSITE" id="PS50009"/>
    </source>
</evidence>
<dbReference type="InterPro" id="IPR023578">
    <property type="entry name" value="Ras_GEF_dom_sf"/>
</dbReference>
<reference evidence="6 7" key="1">
    <citation type="submission" date="2025-04" db="UniProtKB">
        <authorList>
            <consortium name="RefSeq"/>
        </authorList>
    </citation>
    <scope>IDENTIFICATION</scope>
    <source>
        <tissue evidence="6 7">Brain</tissue>
    </source>
</reference>
<dbReference type="RefSeq" id="XP_044937731.1">
    <property type="nucleotide sequence ID" value="XM_045081796.1"/>
</dbReference>
<sequence length="259" mass="28785">MAQRWDAQFPRDSSFAVRENPPSRQQCSSLGLTCALLQLPGHQLHPWGSPKPRGALKLSSIWGSCSPTDSSFSSLPQACQILGNYSSLRAILAALQSASIHRLQRTWDNVSRKSFRTFQKLCREDNPQGRELLIKTRPSNKLASLVRQLQRARKGLPKKGVVPYLGTFLCDLVVLDTAMEDYLEGNEINHRKKNKVSIRSPGCREGQATPIRDAPGKNIAWLHPLPSISHFLGQVAKNEVQDPSSQSVGIQKGIKENFP</sequence>
<protein>
    <submittedName>
        <fullName evidence="6 7">Ral guanine nucleotide dissociation stimulator-like 1 isoform X1</fullName>
    </submittedName>
</protein>
<evidence type="ECO:0000313" key="8">
    <source>
        <dbReference type="RefSeq" id="XP_044937732.1"/>
    </source>
</evidence>
<keyword evidence="5" id="KW-1185">Reference proteome</keyword>
<keyword evidence="1 2" id="KW-0344">Guanine-nucleotide releasing factor</keyword>
<dbReference type="RefSeq" id="XP_044937732.1">
    <property type="nucleotide sequence ID" value="XM_045081797.1"/>
</dbReference>
<accession>A0A8U0S765</accession>
<evidence type="ECO:0000256" key="3">
    <source>
        <dbReference type="SAM" id="MobiDB-lite"/>
    </source>
</evidence>
<evidence type="ECO:0000313" key="6">
    <source>
        <dbReference type="RefSeq" id="XP_044937730.1"/>
    </source>
</evidence>
<dbReference type="PANTHER" id="PTHR23113">
    <property type="entry name" value="GUANINE NUCLEOTIDE EXCHANGE FACTOR"/>
    <property type="match status" value="1"/>
</dbReference>
<evidence type="ECO:0000256" key="2">
    <source>
        <dbReference type="PROSITE-ProRule" id="PRU00168"/>
    </source>
</evidence>
<dbReference type="Proteomes" id="UP000000715">
    <property type="component" value="Unplaced"/>
</dbReference>
<dbReference type="PANTHER" id="PTHR23113:SF312">
    <property type="entry name" value="RAL GUANINE NUCLEOTIDE DISSOCIATION STIMULATOR-LIKE, ISOFORM E"/>
    <property type="match status" value="1"/>
</dbReference>
<dbReference type="GO" id="GO:0005886">
    <property type="term" value="C:plasma membrane"/>
    <property type="evidence" value="ECO:0007669"/>
    <property type="project" value="TreeGrafter"/>
</dbReference>
<evidence type="ECO:0000313" key="7">
    <source>
        <dbReference type="RefSeq" id="XP_044937731.1"/>
    </source>
</evidence>
<dbReference type="GeneID" id="123392515"/>
<evidence type="ECO:0000313" key="9">
    <source>
        <dbReference type="RefSeq" id="XP_044937733.1"/>
    </source>
</evidence>
<name>A0A8U0S765_MUSPF</name>
<dbReference type="GO" id="GO:0005085">
    <property type="term" value="F:guanyl-nucleotide exchange factor activity"/>
    <property type="evidence" value="ECO:0007669"/>
    <property type="project" value="UniProtKB-KW"/>
</dbReference>
<dbReference type="GO" id="GO:0007265">
    <property type="term" value="P:Ras protein signal transduction"/>
    <property type="evidence" value="ECO:0007669"/>
    <property type="project" value="TreeGrafter"/>
</dbReference>
<dbReference type="OrthoDB" id="26687at2759"/>
<evidence type="ECO:0000313" key="5">
    <source>
        <dbReference type="Proteomes" id="UP000000715"/>
    </source>
</evidence>
<feature type="region of interest" description="Disordered" evidence="3">
    <location>
        <begin position="1"/>
        <end position="22"/>
    </location>
</feature>
<organism evidence="5 7">
    <name type="scientific">Mustela putorius furo</name>
    <name type="common">European domestic ferret</name>
    <name type="synonym">Mustela furo</name>
    <dbReference type="NCBI Taxonomy" id="9669"/>
    <lineage>
        <taxon>Eukaryota</taxon>
        <taxon>Metazoa</taxon>
        <taxon>Chordata</taxon>
        <taxon>Craniata</taxon>
        <taxon>Vertebrata</taxon>
        <taxon>Euteleostomi</taxon>
        <taxon>Mammalia</taxon>
        <taxon>Eutheria</taxon>
        <taxon>Laurasiatheria</taxon>
        <taxon>Carnivora</taxon>
        <taxon>Caniformia</taxon>
        <taxon>Musteloidea</taxon>
        <taxon>Mustelidae</taxon>
        <taxon>Mustelinae</taxon>
        <taxon>Mustela</taxon>
    </lineage>
</organism>
<dbReference type="SMART" id="SM00147">
    <property type="entry name" value="RasGEF"/>
    <property type="match status" value="1"/>
</dbReference>
<dbReference type="PROSITE" id="PS50009">
    <property type="entry name" value="RASGEF_CAT"/>
    <property type="match status" value="1"/>
</dbReference>
<dbReference type="RefSeq" id="XP_044937733.1">
    <property type="nucleotide sequence ID" value="XM_045081798.1"/>
</dbReference>
<dbReference type="SUPFAM" id="SSF48366">
    <property type="entry name" value="Ras GEF"/>
    <property type="match status" value="1"/>
</dbReference>
<dbReference type="InterPro" id="IPR036964">
    <property type="entry name" value="RASGEF_cat_dom_sf"/>
</dbReference>
<dbReference type="Pfam" id="PF00617">
    <property type="entry name" value="RasGEF"/>
    <property type="match status" value="1"/>
</dbReference>
<dbReference type="InterPro" id="IPR008937">
    <property type="entry name" value="Ras-like_GEF"/>
</dbReference>
<dbReference type="AlphaFoldDB" id="A0A8U0S765"/>
<evidence type="ECO:0000256" key="1">
    <source>
        <dbReference type="ARBA" id="ARBA00022658"/>
    </source>
</evidence>
<proteinExistence type="predicted"/>
<gene>
    <name evidence="6 7 8 9" type="primary">LOC123392515</name>
</gene>